<name>A0ABU0F664_9PSEU</name>
<protein>
    <submittedName>
        <fullName evidence="2">D-arabinose 1-dehydrogenase-like Zn-dependent alcohol dehydrogenase</fullName>
    </submittedName>
</protein>
<accession>A0ABU0F664</accession>
<evidence type="ECO:0000256" key="1">
    <source>
        <dbReference type="SAM" id="SignalP"/>
    </source>
</evidence>
<feature type="signal peptide" evidence="1">
    <location>
        <begin position="1"/>
        <end position="30"/>
    </location>
</feature>
<organism evidence="2 3">
    <name type="scientific">Amycolatopsis thermophila</name>
    <dbReference type="NCBI Taxonomy" id="206084"/>
    <lineage>
        <taxon>Bacteria</taxon>
        <taxon>Bacillati</taxon>
        <taxon>Actinomycetota</taxon>
        <taxon>Actinomycetes</taxon>
        <taxon>Pseudonocardiales</taxon>
        <taxon>Pseudonocardiaceae</taxon>
        <taxon>Amycolatopsis</taxon>
    </lineage>
</organism>
<dbReference type="EMBL" id="JAUSUT010000001">
    <property type="protein sequence ID" value="MDQ0383008.1"/>
    <property type="molecule type" value="Genomic_DNA"/>
</dbReference>
<keyword evidence="3" id="KW-1185">Reference proteome</keyword>
<dbReference type="RefSeq" id="WP_306998672.1">
    <property type="nucleotide sequence ID" value="NZ_JAUSUT010000001.1"/>
</dbReference>
<feature type="chain" id="PRO_5045215213" evidence="1">
    <location>
        <begin position="31"/>
        <end position="164"/>
    </location>
</feature>
<reference evidence="2 3" key="1">
    <citation type="submission" date="2023-07" db="EMBL/GenBank/DDBJ databases">
        <title>Sequencing the genomes of 1000 actinobacteria strains.</title>
        <authorList>
            <person name="Klenk H.-P."/>
        </authorList>
    </citation>
    <scope>NUCLEOTIDE SEQUENCE [LARGE SCALE GENOMIC DNA]</scope>
    <source>
        <strain evidence="2 3">DSM 45805</strain>
    </source>
</reference>
<gene>
    <name evidence="2" type="ORF">FB470_007002</name>
</gene>
<comment type="caution">
    <text evidence="2">The sequence shown here is derived from an EMBL/GenBank/DDBJ whole genome shotgun (WGS) entry which is preliminary data.</text>
</comment>
<evidence type="ECO:0000313" key="2">
    <source>
        <dbReference type="EMBL" id="MDQ0383008.1"/>
    </source>
</evidence>
<evidence type="ECO:0000313" key="3">
    <source>
        <dbReference type="Proteomes" id="UP001229651"/>
    </source>
</evidence>
<sequence length="164" mass="16613">MKRINMARRIAVVGAGGLCALGLAVTPALAEGASTTTHTSFPAAGAAFTCGADTLTAVSGTVNQVFHLNQDAQGIYHVTGTITPNGVTLQDAAGNTYTVSGASWFGGKSTSPDGGDVIVSTDTEHFVIHNAGGGVYAKVQITEHISPNGNVFDFDFGGCQPPSD</sequence>
<keyword evidence="1" id="KW-0732">Signal</keyword>
<proteinExistence type="predicted"/>
<dbReference type="Proteomes" id="UP001229651">
    <property type="component" value="Unassembled WGS sequence"/>
</dbReference>